<evidence type="ECO:0000313" key="5">
    <source>
        <dbReference type="EMBL" id="KAL0287859.1"/>
    </source>
</evidence>
<proteinExistence type="inferred from homology"/>
<keyword evidence="3" id="KW-0560">Oxidoreductase</keyword>
<feature type="compositionally biased region" description="Acidic residues" evidence="4">
    <location>
        <begin position="24"/>
        <end position="34"/>
    </location>
</feature>
<evidence type="ECO:0000256" key="1">
    <source>
        <dbReference type="ARBA" id="ARBA00006484"/>
    </source>
</evidence>
<protein>
    <submittedName>
        <fullName evidence="5">(+)-neomenthol dehydrogenase</fullName>
    </submittedName>
</protein>
<dbReference type="SUPFAM" id="SSF51735">
    <property type="entry name" value="NAD(P)-binding Rossmann-fold domains"/>
    <property type="match status" value="1"/>
</dbReference>
<reference evidence="5" key="2">
    <citation type="journal article" date="2024" name="Plant">
        <title>Genomic evolution and insights into agronomic trait innovations of Sesamum species.</title>
        <authorList>
            <person name="Miao H."/>
            <person name="Wang L."/>
            <person name="Qu L."/>
            <person name="Liu H."/>
            <person name="Sun Y."/>
            <person name="Le M."/>
            <person name="Wang Q."/>
            <person name="Wei S."/>
            <person name="Zheng Y."/>
            <person name="Lin W."/>
            <person name="Duan Y."/>
            <person name="Cao H."/>
            <person name="Xiong S."/>
            <person name="Wang X."/>
            <person name="Wei L."/>
            <person name="Li C."/>
            <person name="Ma Q."/>
            <person name="Ju M."/>
            <person name="Zhao R."/>
            <person name="Li G."/>
            <person name="Mu C."/>
            <person name="Tian Q."/>
            <person name="Mei H."/>
            <person name="Zhang T."/>
            <person name="Gao T."/>
            <person name="Zhang H."/>
        </authorList>
    </citation>
    <scope>NUCLEOTIDE SEQUENCE</scope>
    <source>
        <strain evidence="5">KEN8</strain>
    </source>
</reference>
<feature type="region of interest" description="Disordered" evidence="4">
    <location>
        <begin position="1"/>
        <end position="34"/>
    </location>
</feature>
<dbReference type="Gene3D" id="3.40.50.720">
    <property type="entry name" value="NAD(P)-binding Rossmann-like Domain"/>
    <property type="match status" value="1"/>
</dbReference>
<comment type="similarity">
    <text evidence="1">Belongs to the short-chain dehydrogenases/reductases (SDR) family.</text>
</comment>
<name>A0AAW2IZZ5_9LAMI</name>
<dbReference type="InterPro" id="IPR036291">
    <property type="entry name" value="NAD(P)-bd_dom_sf"/>
</dbReference>
<sequence>MQLRTTAATSGLVKEQKNNVDNIPGDEEEEEEIEIPPEECDLFQENGVLEAVEKHKSSDLSNCVIFHQLDMVDLASVASLAEFIKSQFGKLDILV</sequence>
<evidence type="ECO:0000256" key="2">
    <source>
        <dbReference type="ARBA" id="ARBA00022857"/>
    </source>
</evidence>
<reference evidence="5" key="1">
    <citation type="submission" date="2020-06" db="EMBL/GenBank/DDBJ databases">
        <authorList>
            <person name="Li T."/>
            <person name="Hu X."/>
            <person name="Zhang T."/>
            <person name="Song X."/>
            <person name="Zhang H."/>
            <person name="Dai N."/>
            <person name="Sheng W."/>
            <person name="Hou X."/>
            <person name="Wei L."/>
        </authorList>
    </citation>
    <scope>NUCLEOTIDE SEQUENCE</scope>
    <source>
        <strain evidence="5">KEN8</strain>
        <tissue evidence="5">Leaf</tissue>
    </source>
</reference>
<evidence type="ECO:0000256" key="4">
    <source>
        <dbReference type="SAM" id="MobiDB-lite"/>
    </source>
</evidence>
<dbReference type="GO" id="GO:0016491">
    <property type="term" value="F:oxidoreductase activity"/>
    <property type="evidence" value="ECO:0007669"/>
    <property type="project" value="UniProtKB-KW"/>
</dbReference>
<dbReference type="EMBL" id="JACGWM010001797">
    <property type="protein sequence ID" value="KAL0287859.1"/>
    <property type="molecule type" value="Genomic_DNA"/>
</dbReference>
<dbReference type="PANTHER" id="PTHR43490">
    <property type="entry name" value="(+)-NEOMENTHOL DEHYDROGENASE"/>
    <property type="match status" value="1"/>
</dbReference>
<dbReference type="AlphaFoldDB" id="A0AAW2IZZ5"/>
<dbReference type="GO" id="GO:0016020">
    <property type="term" value="C:membrane"/>
    <property type="evidence" value="ECO:0007669"/>
    <property type="project" value="TreeGrafter"/>
</dbReference>
<dbReference type="PANTHER" id="PTHR43490:SF98">
    <property type="entry name" value="OS02G0640600 PROTEIN"/>
    <property type="match status" value="1"/>
</dbReference>
<gene>
    <name evidence="5" type="ORF">Scaly_2752300</name>
</gene>
<evidence type="ECO:0000256" key="3">
    <source>
        <dbReference type="ARBA" id="ARBA00023002"/>
    </source>
</evidence>
<comment type="caution">
    <text evidence="5">The sequence shown here is derived from an EMBL/GenBank/DDBJ whole genome shotgun (WGS) entry which is preliminary data.</text>
</comment>
<organism evidence="5">
    <name type="scientific">Sesamum calycinum</name>
    <dbReference type="NCBI Taxonomy" id="2727403"/>
    <lineage>
        <taxon>Eukaryota</taxon>
        <taxon>Viridiplantae</taxon>
        <taxon>Streptophyta</taxon>
        <taxon>Embryophyta</taxon>
        <taxon>Tracheophyta</taxon>
        <taxon>Spermatophyta</taxon>
        <taxon>Magnoliopsida</taxon>
        <taxon>eudicotyledons</taxon>
        <taxon>Gunneridae</taxon>
        <taxon>Pentapetalae</taxon>
        <taxon>asterids</taxon>
        <taxon>lamiids</taxon>
        <taxon>Lamiales</taxon>
        <taxon>Pedaliaceae</taxon>
        <taxon>Sesamum</taxon>
    </lineage>
</organism>
<keyword evidence="2" id="KW-0521">NADP</keyword>
<accession>A0AAW2IZZ5</accession>